<sequence length="117" mass="13602">MSKNIILDKTYDFAVEVVKLSQKLVSEKKEYVLSKQILRSGTSIGANTEEAIGGISKKDFIYKLSIAYKEARETKYWLRILKDTGYINQEEFKILFDKVEEILRILYKIINSSKNNI</sequence>
<dbReference type="OrthoDB" id="285993at2"/>
<evidence type="ECO:0000313" key="2">
    <source>
        <dbReference type="Proteomes" id="UP000269412"/>
    </source>
</evidence>
<gene>
    <name evidence="1" type="ORF">CLV91_2014</name>
</gene>
<dbReference type="PANTHER" id="PTHR38471:SF2">
    <property type="entry name" value="FOUR HELIX BUNDLE PROTEIN"/>
    <property type="match status" value="1"/>
</dbReference>
<dbReference type="NCBIfam" id="TIGR02436">
    <property type="entry name" value="four helix bundle protein"/>
    <property type="match status" value="1"/>
</dbReference>
<evidence type="ECO:0000313" key="1">
    <source>
        <dbReference type="EMBL" id="RKR13297.1"/>
    </source>
</evidence>
<name>A0A495EBM6_9FLAO</name>
<accession>A0A495EBM6</accession>
<comment type="caution">
    <text evidence="1">The sequence shown here is derived from an EMBL/GenBank/DDBJ whole genome shotgun (WGS) entry which is preliminary data.</text>
</comment>
<dbReference type="PANTHER" id="PTHR38471">
    <property type="entry name" value="FOUR HELIX BUNDLE PROTEIN"/>
    <property type="match status" value="1"/>
</dbReference>
<dbReference type="RefSeq" id="WP_121067187.1">
    <property type="nucleotide sequence ID" value="NZ_RBIQ01000008.1"/>
</dbReference>
<dbReference type="Pfam" id="PF05635">
    <property type="entry name" value="23S_rRNA_IVP"/>
    <property type="match status" value="1"/>
</dbReference>
<dbReference type="AlphaFoldDB" id="A0A495EBM6"/>
<dbReference type="PIRSF" id="PIRSF035652">
    <property type="entry name" value="CHP02436"/>
    <property type="match status" value="1"/>
</dbReference>
<protein>
    <submittedName>
        <fullName evidence="1">Four helix bundle protein</fullName>
    </submittedName>
</protein>
<organism evidence="1 2">
    <name type="scientific">Maribacter vaceletii</name>
    <dbReference type="NCBI Taxonomy" id="1206816"/>
    <lineage>
        <taxon>Bacteria</taxon>
        <taxon>Pseudomonadati</taxon>
        <taxon>Bacteroidota</taxon>
        <taxon>Flavobacteriia</taxon>
        <taxon>Flavobacteriales</taxon>
        <taxon>Flavobacteriaceae</taxon>
        <taxon>Maribacter</taxon>
    </lineage>
</organism>
<dbReference type="InterPro" id="IPR036583">
    <property type="entry name" value="23S_rRNA_IVS_sf"/>
</dbReference>
<dbReference type="Gene3D" id="1.20.1440.60">
    <property type="entry name" value="23S rRNA-intervening sequence"/>
    <property type="match status" value="1"/>
</dbReference>
<dbReference type="EMBL" id="RBIQ01000008">
    <property type="protein sequence ID" value="RKR13297.1"/>
    <property type="molecule type" value="Genomic_DNA"/>
</dbReference>
<proteinExistence type="predicted"/>
<dbReference type="InterPro" id="IPR012657">
    <property type="entry name" value="23S_rRNA-intervening_sequence"/>
</dbReference>
<dbReference type="Proteomes" id="UP000269412">
    <property type="component" value="Unassembled WGS sequence"/>
</dbReference>
<keyword evidence="2" id="KW-1185">Reference proteome</keyword>
<dbReference type="SUPFAM" id="SSF158446">
    <property type="entry name" value="IVS-encoded protein-like"/>
    <property type="match status" value="1"/>
</dbReference>
<reference evidence="1 2" key="1">
    <citation type="submission" date="2018-10" db="EMBL/GenBank/DDBJ databases">
        <title>Genomic Encyclopedia of Archaeal and Bacterial Type Strains, Phase II (KMG-II): from individual species to whole genera.</title>
        <authorList>
            <person name="Goeker M."/>
        </authorList>
    </citation>
    <scope>NUCLEOTIDE SEQUENCE [LARGE SCALE GENOMIC DNA]</scope>
    <source>
        <strain evidence="1 2">DSM 25230</strain>
    </source>
</reference>